<gene>
    <name evidence="6" type="ORF">DAPPUDRAFT_316257</name>
</gene>
<evidence type="ECO:0000256" key="1">
    <source>
        <dbReference type="ARBA" id="ARBA00004613"/>
    </source>
</evidence>
<dbReference type="AlphaFoldDB" id="E9GCB9"/>
<evidence type="ECO:0000256" key="2">
    <source>
        <dbReference type="ARBA" id="ARBA00022525"/>
    </source>
</evidence>
<dbReference type="PROSITE" id="PS51257">
    <property type="entry name" value="PROKAR_LIPOPROTEIN"/>
    <property type="match status" value="1"/>
</dbReference>
<dbReference type="InterPro" id="IPR050822">
    <property type="entry name" value="Cerebellin_Synaptic_Org"/>
</dbReference>
<dbReference type="Proteomes" id="UP000000305">
    <property type="component" value="Unassembled WGS sequence"/>
</dbReference>
<proteinExistence type="predicted"/>
<feature type="coiled-coil region" evidence="4">
    <location>
        <begin position="30"/>
        <end position="110"/>
    </location>
</feature>
<accession>E9GCB9</accession>
<feature type="chain" id="PRO_5003240817" evidence="5">
    <location>
        <begin position="24"/>
        <end position="238"/>
    </location>
</feature>
<evidence type="ECO:0000256" key="5">
    <source>
        <dbReference type="SAM" id="SignalP"/>
    </source>
</evidence>
<sequence length="238" mass="26559">MARLTVFFGLMLILSCGTICSSALTTFSLEDKLQELEIRLEAKIEAKNAQLEEKVTQLEAQLKLNNELRQDLAFKIIQLEAKNDQLEVKIGKLEAKVEQQDSLLTSLLREKNERTAAASTDSVRPIGNNQSPVAINGLPSSCGDLALIGHTLSGIYSVMGSAKMESVFCDFTKLPDDAGFQKWIGYVDVKSVPVHFYVQRNSEFYTIGIPITFDLARLCRAERKFTRFCAKSKVGDWI</sequence>
<evidence type="ECO:0000256" key="3">
    <source>
        <dbReference type="ARBA" id="ARBA00022729"/>
    </source>
</evidence>
<dbReference type="EMBL" id="GL732539">
    <property type="protein sequence ID" value="EFX82884.1"/>
    <property type="molecule type" value="Genomic_DNA"/>
</dbReference>
<dbReference type="HOGENOM" id="CLU_101913_0_0_1"/>
<name>E9GCB9_DAPPU</name>
<protein>
    <submittedName>
        <fullName evidence="6">Uncharacterized protein</fullName>
    </submittedName>
</protein>
<reference evidence="6 7" key="1">
    <citation type="journal article" date="2011" name="Science">
        <title>The ecoresponsive genome of Daphnia pulex.</title>
        <authorList>
            <person name="Colbourne J.K."/>
            <person name="Pfrender M.E."/>
            <person name="Gilbert D."/>
            <person name="Thomas W.K."/>
            <person name="Tucker A."/>
            <person name="Oakley T.H."/>
            <person name="Tokishita S."/>
            <person name="Aerts A."/>
            <person name="Arnold G.J."/>
            <person name="Basu M.K."/>
            <person name="Bauer D.J."/>
            <person name="Caceres C.E."/>
            <person name="Carmel L."/>
            <person name="Casola C."/>
            <person name="Choi J.H."/>
            <person name="Detter J.C."/>
            <person name="Dong Q."/>
            <person name="Dusheyko S."/>
            <person name="Eads B.D."/>
            <person name="Frohlich T."/>
            <person name="Geiler-Samerotte K.A."/>
            <person name="Gerlach D."/>
            <person name="Hatcher P."/>
            <person name="Jogdeo S."/>
            <person name="Krijgsveld J."/>
            <person name="Kriventseva E.V."/>
            <person name="Kultz D."/>
            <person name="Laforsch C."/>
            <person name="Lindquist E."/>
            <person name="Lopez J."/>
            <person name="Manak J.R."/>
            <person name="Muller J."/>
            <person name="Pangilinan J."/>
            <person name="Patwardhan R.P."/>
            <person name="Pitluck S."/>
            <person name="Pritham E.J."/>
            <person name="Rechtsteiner A."/>
            <person name="Rho M."/>
            <person name="Rogozin I.B."/>
            <person name="Sakarya O."/>
            <person name="Salamov A."/>
            <person name="Schaack S."/>
            <person name="Shapiro H."/>
            <person name="Shiga Y."/>
            <person name="Skalitzky C."/>
            <person name="Smith Z."/>
            <person name="Souvorov A."/>
            <person name="Sung W."/>
            <person name="Tang Z."/>
            <person name="Tsuchiya D."/>
            <person name="Tu H."/>
            <person name="Vos H."/>
            <person name="Wang M."/>
            <person name="Wolf Y.I."/>
            <person name="Yamagata H."/>
            <person name="Yamada T."/>
            <person name="Ye Y."/>
            <person name="Shaw J.R."/>
            <person name="Andrews J."/>
            <person name="Crease T.J."/>
            <person name="Tang H."/>
            <person name="Lucas S.M."/>
            <person name="Robertson H.M."/>
            <person name="Bork P."/>
            <person name="Koonin E.V."/>
            <person name="Zdobnov E.M."/>
            <person name="Grigoriev I.V."/>
            <person name="Lynch M."/>
            <person name="Boore J.L."/>
        </authorList>
    </citation>
    <scope>NUCLEOTIDE SEQUENCE [LARGE SCALE GENOMIC DNA]</scope>
</reference>
<dbReference type="PhylomeDB" id="E9GCB9"/>
<dbReference type="KEGG" id="dpx:DAPPUDRAFT_316257"/>
<dbReference type="PANTHER" id="PTHR22923:SF62">
    <property type="entry name" value="CVP18"/>
    <property type="match status" value="1"/>
</dbReference>
<evidence type="ECO:0000313" key="6">
    <source>
        <dbReference type="EMBL" id="EFX82884.1"/>
    </source>
</evidence>
<dbReference type="InParanoid" id="E9GCB9"/>
<dbReference type="GO" id="GO:0005615">
    <property type="term" value="C:extracellular space"/>
    <property type="evidence" value="ECO:0000318"/>
    <property type="project" value="GO_Central"/>
</dbReference>
<keyword evidence="4" id="KW-0175">Coiled coil</keyword>
<comment type="subcellular location">
    <subcellularLocation>
        <location evidence="1">Secreted</location>
    </subcellularLocation>
</comment>
<dbReference type="PANTHER" id="PTHR22923">
    <property type="entry name" value="CEREBELLIN-RELATED"/>
    <property type="match status" value="1"/>
</dbReference>
<feature type="signal peptide" evidence="5">
    <location>
        <begin position="1"/>
        <end position="23"/>
    </location>
</feature>
<dbReference type="OrthoDB" id="6398825at2759"/>
<evidence type="ECO:0000313" key="7">
    <source>
        <dbReference type="Proteomes" id="UP000000305"/>
    </source>
</evidence>
<organism evidence="6 7">
    <name type="scientific">Daphnia pulex</name>
    <name type="common">Water flea</name>
    <dbReference type="NCBI Taxonomy" id="6669"/>
    <lineage>
        <taxon>Eukaryota</taxon>
        <taxon>Metazoa</taxon>
        <taxon>Ecdysozoa</taxon>
        <taxon>Arthropoda</taxon>
        <taxon>Crustacea</taxon>
        <taxon>Branchiopoda</taxon>
        <taxon>Diplostraca</taxon>
        <taxon>Cladocera</taxon>
        <taxon>Anomopoda</taxon>
        <taxon>Daphniidae</taxon>
        <taxon>Daphnia</taxon>
    </lineage>
</organism>
<keyword evidence="7" id="KW-1185">Reference proteome</keyword>
<evidence type="ECO:0000256" key="4">
    <source>
        <dbReference type="SAM" id="Coils"/>
    </source>
</evidence>
<keyword evidence="2" id="KW-0964">Secreted</keyword>
<keyword evidence="3 5" id="KW-0732">Signal</keyword>